<evidence type="ECO:0000313" key="2">
    <source>
        <dbReference type="Proteomes" id="UP000322667"/>
    </source>
</evidence>
<gene>
    <name evidence="1" type="ORF">ES332_A06G107000v1</name>
</gene>
<evidence type="ECO:0000313" key="1">
    <source>
        <dbReference type="EMBL" id="TYI22485.1"/>
    </source>
</evidence>
<reference evidence="1 2" key="1">
    <citation type="submission" date="2019-07" db="EMBL/GenBank/DDBJ databases">
        <title>WGS assembly of Gossypium tomentosum.</title>
        <authorList>
            <person name="Chen Z.J."/>
            <person name="Sreedasyam A."/>
            <person name="Ando A."/>
            <person name="Song Q."/>
            <person name="De L."/>
            <person name="Hulse-Kemp A."/>
            <person name="Ding M."/>
            <person name="Ye W."/>
            <person name="Kirkbride R."/>
            <person name="Jenkins J."/>
            <person name="Plott C."/>
            <person name="Lovell J."/>
            <person name="Lin Y.-M."/>
            <person name="Vaughn R."/>
            <person name="Liu B."/>
            <person name="Li W."/>
            <person name="Simpson S."/>
            <person name="Scheffler B."/>
            <person name="Saski C."/>
            <person name="Grover C."/>
            <person name="Hu G."/>
            <person name="Conover J."/>
            <person name="Carlson J."/>
            <person name="Shu S."/>
            <person name="Boston L."/>
            <person name="Williams M."/>
            <person name="Peterson D."/>
            <person name="Mcgee K."/>
            <person name="Jones D."/>
            <person name="Wendel J."/>
            <person name="Stelly D."/>
            <person name="Grimwood J."/>
            <person name="Schmutz J."/>
        </authorList>
    </citation>
    <scope>NUCLEOTIDE SEQUENCE [LARGE SCALE GENOMIC DNA]</scope>
    <source>
        <strain evidence="1">7179.01</strain>
    </source>
</reference>
<protein>
    <submittedName>
        <fullName evidence="1">Uncharacterized protein</fullName>
    </submittedName>
</protein>
<proteinExistence type="predicted"/>
<accession>A0A5D2Q4F3</accession>
<dbReference type="AlphaFoldDB" id="A0A5D2Q4F3"/>
<dbReference type="EMBL" id="CM017615">
    <property type="protein sequence ID" value="TYI22485.1"/>
    <property type="molecule type" value="Genomic_DNA"/>
</dbReference>
<dbReference type="SMR" id="A0A5D2Q4F3"/>
<keyword evidence="2" id="KW-1185">Reference proteome</keyword>
<organism evidence="1 2">
    <name type="scientific">Gossypium tomentosum</name>
    <name type="common">Hawaiian cotton</name>
    <name type="synonym">Gossypium sandvicense</name>
    <dbReference type="NCBI Taxonomy" id="34277"/>
    <lineage>
        <taxon>Eukaryota</taxon>
        <taxon>Viridiplantae</taxon>
        <taxon>Streptophyta</taxon>
        <taxon>Embryophyta</taxon>
        <taxon>Tracheophyta</taxon>
        <taxon>Spermatophyta</taxon>
        <taxon>Magnoliopsida</taxon>
        <taxon>eudicotyledons</taxon>
        <taxon>Gunneridae</taxon>
        <taxon>Pentapetalae</taxon>
        <taxon>rosids</taxon>
        <taxon>malvids</taxon>
        <taxon>Malvales</taxon>
        <taxon>Malvaceae</taxon>
        <taxon>Malvoideae</taxon>
        <taxon>Gossypium</taxon>
    </lineage>
</organism>
<dbReference type="Proteomes" id="UP000322667">
    <property type="component" value="Chromosome A06"/>
</dbReference>
<sequence>MLLSTSPAFIFHFPPFRLSLSKSTLHQSMTAFIFLSRRLQEPLLFLRYKEAVDQKQEKRSDANKNWREFFWNIC</sequence>
<name>A0A5D2Q4F3_GOSTO</name>